<dbReference type="InterPro" id="IPR012171">
    <property type="entry name" value="Fatty_acid_desaturase"/>
</dbReference>
<keyword evidence="1" id="KW-0812">Transmembrane</keyword>
<dbReference type="RefSeq" id="WP_337905855.1">
    <property type="nucleotide sequence ID" value="NZ_BAAAVN010000001.1"/>
</dbReference>
<evidence type="ECO:0000313" key="4">
    <source>
        <dbReference type="Proteomes" id="UP000558997"/>
    </source>
</evidence>
<feature type="transmembrane region" description="Helical" evidence="1">
    <location>
        <begin position="35"/>
        <end position="54"/>
    </location>
</feature>
<dbReference type="PIRSF" id="PIRSF015921">
    <property type="entry name" value="FA_sphinglp_des"/>
    <property type="match status" value="1"/>
</dbReference>
<evidence type="ECO:0000256" key="1">
    <source>
        <dbReference type="SAM" id="Phobius"/>
    </source>
</evidence>
<keyword evidence="4" id="KW-1185">Reference proteome</keyword>
<dbReference type="InterPro" id="IPR005804">
    <property type="entry name" value="FA_desaturase_dom"/>
</dbReference>
<dbReference type="AlphaFoldDB" id="A0A841DQI8"/>
<dbReference type="Proteomes" id="UP000558997">
    <property type="component" value="Unassembled WGS sequence"/>
</dbReference>
<evidence type="ECO:0000259" key="2">
    <source>
        <dbReference type="Pfam" id="PF00487"/>
    </source>
</evidence>
<dbReference type="GO" id="GO:0008610">
    <property type="term" value="P:lipid biosynthetic process"/>
    <property type="evidence" value="ECO:0007669"/>
    <property type="project" value="UniProtKB-ARBA"/>
</dbReference>
<dbReference type="CDD" id="cd03506">
    <property type="entry name" value="Delta6-FADS-like"/>
    <property type="match status" value="1"/>
</dbReference>
<dbReference type="PANTHER" id="PTHR19353:SF19">
    <property type="entry name" value="DELTA(5) FATTY ACID DESATURASE C-RELATED"/>
    <property type="match status" value="1"/>
</dbReference>
<comment type="caution">
    <text evidence="3">The sequence shown here is derived from an EMBL/GenBank/DDBJ whole genome shotgun (WGS) entry which is preliminary data.</text>
</comment>
<accession>A0A841DQI8</accession>
<name>A0A841DQI8_9ACTN</name>
<dbReference type="EMBL" id="JACHNF010000001">
    <property type="protein sequence ID" value="MBB5978950.1"/>
    <property type="molecule type" value="Genomic_DNA"/>
</dbReference>
<keyword evidence="1" id="KW-1133">Transmembrane helix</keyword>
<evidence type="ECO:0000313" key="3">
    <source>
        <dbReference type="EMBL" id="MBB5978950.1"/>
    </source>
</evidence>
<feature type="transmembrane region" description="Helical" evidence="1">
    <location>
        <begin position="194"/>
        <end position="214"/>
    </location>
</feature>
<feature type="domain" description="Fatty acid desaturase" evidence="2">
    <location>
        <begin position="59"/>
        <end position="317"/>
    </location>
</feature>
<keyword evidence="1" id="KW-0472">Membrane</keyword>
<protein>
    <submittedName>
        <fullName evidence="3">Fatty acid desaturase</fullName>
    </submittedName>
</protein>
<feature type="transmembrane region" description="Helical" evidence="1">
    <location>
        <begin position="220"/>
        <end position="239"/>
    </location>
</feature>
<dbReference type="GO" id="GO:0016020">
    <property type="term" value="C:membrane"/>
    <property type="evidence" value="ECO:0007669"/>
    <property type="project" value="TreeGrafter"/>
</dbReference>
<organism evidence="3 4">
    <name type="scientific">Kribbella solani</name>
    <dbReference type="NCBI Taxonomy" id="236067"/>
    <lineage>
        <taxon>Bacteria</taxon>
        <taxon>Bacillati</taxon>
        <taxon>Actinomycetota</taxon>
        <taxon>Actinomycetes</taxon>
        <taxon>Propionibacteriales</taxon>
        <taxon>Kribbellaceae</taxon>
        <taxon>Kribbella</taxon>
    </lineage>
</organism>
<gene>
    <name evidence="3" type="ORF">HDA44_002291</name>
</gene>
<dbReference type="Pfam" id="PF00487">
    <property type="entry name" value="FA_desaturase"/>
    <property type="match status" value="1"/>
</dbReference>
<sequence length="352" mass="38795">MPAPQKPAQAYVSLYTDLLQTVRELGLLKRRQGYYYTRISVVLSALAAVAVGVVLLGDSWYQLALAFVLALVLVQVAFLSHDSAHQQIFRSKACNDWTARILAGGVLGMSVNWWRTKHNRHHAAPNQADKDPDVQLDVLAFTPEAVAKRGPVGKWFAARQGWLFFPLLTLEGVGLHASSLRHLVRRKATALERVDLAVVLTRLAAYVAALYLLLPPGKASAFLAVQLAVFGVCLGAAFAPNHKGMPIVPAGMKLDFLRRQVLMSRNVRGGVFTDFAMGGLNYQIEHHLFPSMPRPTLRRVQPIVREYCELHGVKYTEVGLFTSYGIVVTHLNEVGLGARDPFQCPLAAQLRG</sequence>
<dbReference type="GO" id="GO:0016717">
    <property type="term" value="F:oxidoreductase activity, acting on paired donors, with oxidation of a pair of donors resulting in the reduction of molecular oxygen to two molecules of water"/>
    <property type="evidence" value="ECO:0007669"/>
    <property type="project" value="TreeGrafter"/>
</dbReference>
<proteinExistence type="predicted"/>
<feature type="transmembrane region" description="Helical" evidence="1">
    <location>
        <begin position="60"/>
        <end position="80"/>
    </location>
</feature>
<dbReference type="PANTHER" id="PTHR19353">
    <property type="entry name" value="FATTY ACID DESATURASE 2"/>
    <property type="match status" value="1"/>
</dbReference>
<reference evidence="3 4" key="1">
    <citation type="submission" date="2020-08" db="EMBL/GenBank/DDBJ databases">
        <title>Sequencing the genomes of 1000 actinobacteria strains.</title>
        <authorList>
            <person name="Klenk H.-P."/>
        </authorList>
    </citation>
    <scope>NUCLEOTIDE SEQUENCE [LARGE SCALE GENOMIC DNA]</scope>
    <source>
        <strain evidence="3 4">DSM 17294</strain>
    </source>
</reference>